<dbReference type="GO" id="GO:1903607">
    <property type="term" value="P:cytochrome c biosynthetic process"/>
    <property type="evidence" value="ECO:0007669"/>
    <property type="project" value="TreeGrafter"/>
</dbReference>
<comment type="subcellular location">
    <subcellularLocation>
        <location evidence="2">Cell inner membrane</location>
        <topology evidence="2">Multi-pass membrane protein</topology>
    </subcellularLocation>
</comment>
<keyword evidence="11 12" id="KW-0472">Membrane</keyword>
<dbReference type="Proteomes" id="UP000179524">
    <property type="component" value="Unassembled WGS sequence"/>
</dbReference>
<dbReference type="GO" id="GO:0005886">
    <property type="term" value="C:plasma membrane"/>
    <property type="evidence" value="ECO:0007669"/>
    <property type="project" value="UniProtKB-SubCell"/>
</dbReference>
<evidence type="ECO:0000256" key="2">
    <source>
        <dbReference type="ARBA" id="ARBA00004429"/>
    </source>
</evidence>
<evidence type="ECO:0000256" key="1">
    <source>
        <dbReference type="ARBA" id="ARBA00002442"/>
    </source>
</evidence>
<feature type="transmembrane region" description="Helical" evidence="12">
    <location>
        <begin position="169"/>
        <end position="190"/>
    </location>
</feature>
<feature type="transmembrane region" description="Helical" evidence="12">
    <location>
        <begin position="132"/>
        <end position="157"/>
    </location>
</feature>
<evidence type="ECO:0000256" key="9">
    <source>
        <dbReference type="ARBA" id="ARBA00022748"/>
    </source>
</evidence>
<comment type="similarity">
    <text evidence="3">Belongs to the CcmB/CycW/HelB family.</text>
</comment>
<evidence type="ECO:0000256" key="11">
    <source>
        <dbReference type="ARBA" id="ARBA00023136"/>
    </source>
</evidence>
<keyword evidence="9" id="KW-0201">Cytochrome c-type biogenesis</keyword>
<evidence type="ECO:0000256" key="12">
    <source>
        <dbReference type="SAM" id="Phobius"/>
    </source>
</evidence>
<feature type="transmembrane region" description="Helical" evidence="12">
    <location>
        <begin position="202"/>
        <end position="225"/>
    </location>
</feature>
<evidence type="ECO:0000256" key="7">
    <source>
        <dbReference type="ARBA" id="ARBA00022519"/>
    </source>
</evidence>
<evidence type="ECO:0000256" key="5">
    <source>
        <dbReference type="ARBA" id="ARBA00022448"/>
    </source>
</evidence>
<dbReference type="PIRSF" id="PIRSF002764">
    <property type="entry name" value="CcmB"/>
    <property type="match status" value="1"/>
</dbReference>
<dbReference type="InterPro" id="IPR003544">
    <property type="entry name" value="Cyt_c_biogenesis_CcmB"/>
</dbReference>
<comment type="caution">
    <text evidence="13">The sequence shown here is derived from an EMBL/GenBank/DDBJ whole genome shotgun (WGS) entry which is preliminary data.</text>
</comment>
<evidence type="ECO:0000313" key="13">
    <source>
        <dbReference type="EMBL" id="OIJ17578.1"/>
    </source>
</evidence>
<sequence length="227" mass="25141">MNNLFRSAFIIAGKDLYSEWKTKQIVSTMLIFSGLVIVTFSFAFDPSNNTVRAIIPGLIWVITIFAAILGLNRSFLSETKNDNLYGMIVSPTDPSSIYLGKVLANFVFVLLVQLISIPVLFLLFDFRFVGNLALFVGVVFLGTFGFISVGTFLAGLAANSRSSEMLLPILLFPIVSPLLIAAVQATRILLIDIEQLSSAISWMQLMGVYNLLFFVLCLILFEYVLEV</sequence>
<keyword evidence="10 12" id="KW-1133">Transmembrane helix</keyword>
<dbReference type="RefSeq" id="WP_071308304.1">
    <property type="nucleotide sequence ID" value="NZ_MLQR01000001.1"/>
</dbReference>
<evidence type="ECO:0000256" key="3">
    <source>
        <dbReference type="ARBA" id="ARBA00010544"/>
    </source>
</evidence>
<gene>
    <name evidence="13" type="ORF">BKP37_03575</name>
</gene>
<evidence type="ECO:0000256" key="10">
    <source>
        <dbReference type="ARBA" id="ARBA00022989"/>
    </source>
</evidence>
<dbReference type="PANTHER" id="PTHR30070">
    <property type="entry name" value="HEME EXPORTER PROTEIN B"/>
    <property type="match status" value="1"/>
</dbReference>
<keyword evidence="5" id="KW-0813">Transport</keyword>
<accession>A0A1S2LYL5</accession>
<keyword evidence="7" id="KW-0997">Cell inner membrane</keyword>
<dbReference type="PANTHER" id="PTHR30070:SF1">
    <property type="entry name" value="CYTOCHROME C BIOGENESIS B-RELATED"/>
    <property type="match status" value="1"/>
</dbReference>
<reference evidence="13 14" key="1">
    <citation type="submission" date="2016-10" db="EMBL/GenBank/DDBJ databases">
        <title>Draft genome sequences of four alkaliphilic bacteria belonging to the Anaerobacillus genus.</title>
        <authorList>
            <person name="Bassil N.M."/>
            <person name="Lloyd J.R."/>
        </authorList>
    </citation>
    <scope>NUCLEOTIDE SEQUENCE [LARGE SCALE GENOMIC DNA]</scope>
    <source>
        <strain evidence="13 14">DSM 18345</strain>
    </source>
</reference>
<dbReference type="Pfam" id="PF03379">
    <property type="entry name" value="CcmB"/>
    <property type="match status" value="1"/>
</dbReference>
<evidence type="ECO:0000256" key="4">
    <source>
        <dbReference type="ARBA" id="ARBA00016452"/>
    </source>
</evidence>
<name>A0A1S2LYL5_9BACI</name>
<comment type="function">
    <text evidence="1">Required for the export of heme to the periplasm for the biogenesis of c-type cytochromes.</text>
</comment>
<dbReference type="GO" id="GO:0017004">
    <property type="term" value="P:cytochrome complex assembly"/>
    <property type="evidence" value="ECO:0007669"/>
    <property type="project" value="UniProtKB-KW"/>
</dbReference>
<dbReference type="InterPro" id="IPR026031">
    <property type="entry name" value="Cyt_c_CcmB_bac"/>
</dbReference>
<feature type="transmembrane region" description="Helical" evidence="12">
    <location>
        <begin position="102"/>
        <end position="126"/>
    </location>
</feature>
<protein>
    <recommendedName>
        <fullName evidence="4">Heme exporter protein B</fullName>
    </recommendedName>
</protein>
<dbReference type="GO" id="GO:0015232">
    <property type="term" value="F:heme transmembrane transporter activity"/>
    <property type="evidence" value="ECO:0007669"/>
    <property type="project" value="InterPro"/>
</dbReference>
<dbReference type="EMBL" id="MLQR01000001">
    <property type="protein sequence ID" value="OIJ17578.1"/>
    <property type="molecule type" value="Genomic_DNA"/>
</dbReference>
<dbReference type="OrthoDB" id="9812809at2"/>
<keyword evidence="14" id="KW-1185">Reference proteome</keyword>
<keyword evidence="6" id="KW-1003">Cell membrane</keyword>
<keyword evidence="8 12" id="KW-0812">Transmembrane</keyword>
<evidence type="ECO:0000313" key="14">
    <source>
        <dbReference type="Proteomes" id="UP000179524"/>
    </source>
</evidence>
<organism evidence="13 14">
    <name type="scientific">Anaerobacillus alkalilacustris</name>
    <dbReference type="NCBI Taxonomy" id="393763"/>
    <lineage>
        <taxon>Bacteria</taxon>
        <taxon>Bacillati</taxon>
        <taxon>Bacillota</taxon>
        <taxon>Bacilli</taxon>
        <taxon>Bacillales</taxon>
        <taxon>Bacillaceae</taxon>
        <taxon>Anaerobacillus</taxon>
    </lineage>
</organism>
<evidence type="ECO:0000256" key="8">
    <source>
        <dbReference type="ARBA" id="ARBA00022692"/>
    </source>
</evidence>
<dbReference type="AlphaFoldDB" id="A0A1S2LYL5"/>
<evidence type="ECO:0000256" key="6">
    <source>
        <dbReference type="ARBA" id="ARBA00022475"/>
    </source>
</evidence>
<proteinExistence type="inferred from homology"/>
<feature type="transmembrane region" description="Helical" evidence="12">
    <location>
        <begin position="50"/>
        <end position="71"/>
    </location>
</feature>
<dbReference type="PRINTS" id="PR01414">
    <property type="entry name" value="CCMBBIOGNSIS"/>
</dbReference>
<feature type="transmembrane region" description="Helical" evidence="12">
    <location>
        <begin position="25"/>
        <end position="44"/>
    </location>
</feature>